<comment type="caution">
    <text evidence="2">The sequence shown here is derived from an EMBL/GenBank/DDBJ whole genome shotgun (WGS) entry which is preliminary data.</text>
</comment>
<feature type="non-terminal residue" evidence="2">
    <location>
        <position position="1"/>
    </location>
</feature>
<feature type="transmembrane region" description="Helical" evidence="1">
    <location>
        <begin position="16"/>
        <end position="35"/>
    </location>
</feature>
<keyword evidence="1" id="KW-0472">Membrane</keyword>
<name>A0A2K3L405_TRIPR</name>
<gene>
    <name evidence="2" type="ORF">L195_g029153</name>
</gene>
<evidence type="ECO:0000313" key="3">
    <source>
        <dbReference type="Proteomes" id="UP000236291"/>
    </source>
</evidence>
<dbReference type="Proteomes" id="UP000236291">
    <property type="component" value="Unassembled WGS sequence"/>
</dbReference>
<sequence>DYFITNIVTTTTPYEFVVVADVVATVVVVVVWGVVRAIKRNQVKSESGSSTCYSSSSENLKKPKIQDKIDLMDRKKIDEMWPPLLDEKMLDVFIAAEENGRNSKDSQYWAEATKEVNHQISQNFPHLLPDRDAASVANRLKRLRRSPPASLPHNEFDQSIHFVYDNMAAQLDYVSAENVWYEVCSWLGVVLVMPPDIMSWCDCFNDVALNRMAKKGFFLVWHTVLWSLWRVRNNVIFNGVVKEPLEVVEEIKVLSWKWSLDCLKISPCLFYEWCWDPGDCFLR</sequence>
<proteinExistence type="predicted"/>
<accession>A0A2K3L405</accession>
<reference evidence="2 3" key="1">
    <citation type="journal article" date="2014" name="Am. J. Bot.">
        <title>Genome assembly and annotation for red clover (Trifolium pratense; Fabaceae).</title>
        <authorList>
            <person name="Istvanek J."/>
            <person name="Jaros M."/>
            <person name="Krenek A."/>
            <person name="Repkova J."/>
        </authorList>
    </citation>
    <scope>NUCLEOTIDE SEQUENCE [LARGE SCALE GENOMIC DNA]</scope>
    <source>
        <strain evidence="3">cv. Tatra</strain>
        <tissue evidence="2">Young leaves</tissue>
    </source>
</reference>
<keyword evidence="1" id="KW-1133">Transmembrane helix</keyword>
<dbReference type="EMBL" id="ASHM01025758">
    <property type="protein sequence ID" value="PNX73254.1"/>
    <property type="molecule type" value="Genomic_DNA"/>
</dbReference>
<evidence type="ECO:0000256" key="1">
    <source>
        <dbReference type="SAM" id="Phobius"/>
    </source>
</evidence>
<organism evidence="2 3">
    <name type="scientific">Trifolium pratense</name>
    <name type="common">Red clover</name>
    <dbReference type="NCBI Taxonomy" id="57577"/>
    <lineage>
        <taxon>Eukaryota</taxon>
        <taxon>Viridiplantae</taxon>
        <taxon>Streptophyta</taxon>
        <taxon>Embryophyta</taxon>
        <taxon>Tracheophyta</taxon>
        <taxon>Spermatophyta</taxon>
        <taxon>Magnoliopsida</taxon>
        <taxon>eudicotyledons</taxon>
        <taxon>Gunneridae</taxon>
        <taxon>Pentapetalae</taxon>
        <taxon>rosids</taxon>
        <taxon>fabids</taxon>
        <taxon>Fabales</taxon>
        <taxon>Fabaceae</taxon>
        <taxon>Papilionoideae</taxon>
        <taxon>50 kb inversion clade</taxon>
        <taxon>NPAAA clade</taxon>
        <taxon>Hologalegina</taxon>
        <taxon>IRL clade</taxon>
        <taxon>Trifolieae</taxon>
        <taxon>Trifolium</taxon>
    </lineage>
</organism>
<dbReference type="AlphaFoldDB" id="A0A2K3L405"/>
<reference evidence="2 3" key="2">
    <citation type="journal article" date="2017" name="Front. Plant Sci.">
        <title>Gene Classification and Mining of Molecular Markers Useful in Red Clover (Trifolium pratense) Breeding.</title>
        <authorList>
            <person name="Istvanek J."/>
            <person name="Dluhosova J."/>
            <person name="Dluhos P."/>
            <person name="Patkova L."/>
            <person name="Nedelnik J."/>
            <person name="Repkova J."/>
        </authorList>
    </citation>
    <scope>NUCLEOTIDE SEQUENCE [LARGE SCALE GENOMIC DNA]</scope>
    <source>
        <strain evidence="3">cv. Tatra</strain>
        <tissue evidence="2">Young leaves</tissue>
    </source>
</reference>
<evidence type="ECO:0000313" key="2">
    <source>
        <dbReference type="EMBL" id="PNX73254.1"/>
    </source>
</evidence>
<protein>
    <submittedName>
        <fullName evidence="2">MYB-like transcription factor</fullName>
    </submittedName>
</protein>
<keyword evidence="1" id="KW-0812">Transmembrane</keyword>